<feature type="transmembrane region" description="Helical" evidence="1">
    <location>
        <begin position="59"/>
        <end position="79"/>
    </location>
</feature>
<gene>
    <name evidence="2" type="ORF">ACIPEN_15795</name>
</gene>
<name>A0ABW8F1X1_9BURK</name>
<sequence>MASSQDGMARTTTVNGMALYFKNKRPKTFLGAPVGWPLMFLMALDLCIAGLMFLSEHDWSGLILLYPPVALAIAMMTDARKEKLAAQQRRR</sequence>
<proteinExistence type="predicted"/>
<evidence type="ECO:0000313" key="3">
    <source>
        <dbReference type="Proteomes" id="UP001617427"/>
    </source>
</evidence>
<reference evidence="2 3" key="1">
    <citation type="submission" date="2024-10" db="EMBL/GenBank/DDBJ databases">
        <title>The Natural Products Discovery Center: Release of the First 8490 Sequenced Strains for Exploring Actinobacteria Biosynthetic Diversity.</title>
        <authorList>
            <person name="Kalkreuter E."/>
            <person name="Kautsar S.A."/>
            <person name="Yang D."/>
            <person name="Bader C.D."/>
            <person name="Teijaro C.N."/>
            <person name="Fluegel L."/>
            <person name="Davis C.M."/>
            <person name="Simpson J.R."/>
            <person name="Lauterbach L."/>
            <person name="Steele A.D."/>
            <person name="Gui C."/>
            <person name="Meng S."/>
            <person name="Li G."/>
            <person name="Viehrig K."/>
            <person name="Ye F."/>
            <person name="Su P."/>
            <person name="Kiefer A.F."/>
            <person name="Nichols A."/>
            <person name="Cepeda A.J."/>
            <person name="Yan W."/>
            <person name="Fan B."/>
            <person name="Jiang Y."/>
            <person name="Adhikari A."/>
            <person name="Zheng C.-J."/>
            <person name="Schuster L."/>
            <person name="Cowan T.M."/>
            <person name="Smanski M.J."/>
            <person name="Chevrette M.G."/>
            <person name="De Carvalho L.P.S."/>
            <person name="Shen B."/>
        </authorList>
    </citation>
    <scope>NUCLEOTIDE SEQUENCE [LARGE SCALE GENOMIC DNA]</scope>
    <source>
        <strain evidence="2 3">NPDC087045</strain>
    </source>
</reference>
<feature type="transmembrane region" description="Helical" evidence="1">
    <location>
        <begin position="29"/>
        <end position="53"/>
    </location>
</feature>
<keyword evidence="1" id="KW-0472">Membrane</keyword>
<keyword evidence="1" id="KW-0812">Transmembrane</keyword>
<accession>A0ABW8F1X1</accession>
<comment type="caution">
    <text evidence="2">The sequence shown here is derived from an EMBL/GenBank/DDBJ whole genome shotgun (WGS) entry which is preliminary data.</text>
</comment>
<evidence type="ECO:0008006" key="4">
    <source>
        <dbReference type="Google" id="ProtNLM"/>
    </source>
</evidence>
<evidence type="ECO:0000313" key="2">
    <source>
        <dbReference type="EMBL" id="MFJ3047291.1"/>
    </source>
</evidence>
<dbReference type="RefSeq" id="WP_231602435.1">
    <property type="nucleotide sequence ID" value="NZ_JBIUZV010000009.1"/>
</dbReference>
<dbReference type="Proteomes" id="UP001617427">
    <property type="component" value="Unassembled WGS sequence"/>
</dbReference>
<keyword evidence="3" id="KW-1185">Reference proteome</keyword>
<organism evidence="2 3">
    <name type="scientific">Herbaspirillum chlorophenolicum</name>
    <dbReference type="NCBI Taxonomy" id="211589"/>
    <lineage>
        <taxon>Bacteria</taxon>
        <taxon>Pseudomonadati</taxon>
        <taxon>Pseudomonadota</taxon>
        <taxon>Betaproteobacteria</taxon>
        <taxon>Burkholderiales</taxon>
        <taxon>Oxalobacteraceae</taxon>
        <taxon>Herbaspirillum</taxon>
    </lineage>
</organism>
<protein>
    <recommendedName>
        <fullName evidence="4">Transmembrane protein</fullName>
    </recommendedName>
</protein>
<keyword evidence="1" id="KW-1133">Transmembrane helix</keyword>
<evidence type="ECO:0000256" key="1">
    <source>
        <dbReference type="SAM" id="Phobius"/>
    </source>
</evidence>
<dbReference type="EMBL" id="JBIUZV010000009">
    <property type="protein sequence ID" value="MFJ3047291.1"/>
    <property type="molecule type" value="Genomic_DNA"/>
</dbReference>